<name>A0A1Q2CT62_9ACTN</name>
<dbReference type="InterPro" id="IPR007436">
    <property type="entry name" value="DUF485"/>
</dbReference>
<dbReference type="PANTHER" id="PTHR38441">
    <property type="entry name" value="INTEGRAL MEMBRANE PROTEIN-RELATED"/>
    <property type="match status" value="1"/>
</dbReference>
<feature type="transmembrane region" description="Helical" evidence="1">
    <location>
        <begin position="71"/>
        <end position="95"/>
    </location>
</feature>
<keyword evidence="1" id="KW-0472">Membrane</keyword>
<dbReference type="OrthoDB" id="3543412at2"/>
<dbReference type="Pfam" id="PF04341">
    <property type="entry name" value="DUF485"/>
    <property type="match status" value="1"/>
</dbReference>
<dbReference type="Proteomes" id="UP000188145">
    <property type="component" value="Chromosome"/>
</dbReference>
<feature type="transmembrane region" description="Helical" evidence="1">
    <location>
        <begin position="37"/>
        <end position="59"/>
    </location>
</feature>
<keyword evidence="1" id="KW-1133">Transmembrane helix</keyword>
<organism evidence="2 3">
    <name type="scientific">Tessaracoccus aquimaris</name>
    <dbReference type="NCBI Taxonomy" id="1332264"/>
    <lineage>
        <taxon>Bacteria</taxon>
        <taxon>Bacillati</taxon>
        <taxon>Actinomycetota</taxon>
        <taxon>Actinomycetes</taxon>
        <taxon>Propionibacteriales</taxon>
        <taxon>Propionibacteriaceae</taxon>
        <taxon>Tessaracoccus</taxon>
    </lineage>
</organism>
<dbReference type="STRING" id="1332264.BW730_09735"/>
<gene>
    <name evidence="2" type="ORF">BW730_09735</name>
</gene>
<dbReference type="AlphaFoldDB" id="A0A1Q2CT62"/>
<reference evidence="3" key="1">
    <citation type="submission" date="2017-02" db="EMBL/GenBank/DDBJ databases">
        <title>Tessaracoccus aquaemaris sp. nov., isolated from the intestine of a Korean rockfish, Sebastes schlegelii, in a marine aquaculture pond.</title>
        <authorList>
            <person name="Tak E.J."/>
            <person name="Bae J.-W."/>
        </authorList>
    </citation>
    <scope>NUCLEOTIDE SEQUENCE [LARGE SCALE GENOMIC DNA]</scope>
    <source>
        <strain evidence="3">NSG39</strain>
    </source>
</reference>
<evidence type="ECO:0000256" key="1">
    <source>
        <dbReference type="SAM" id="Phobius"/>
    </source>
</evidence>
<evidence type="ECO:0000313" key="3">
    <source>
        <dbReference type="Proteomes" id="UP000188145"/>
    </source>
</evidence>
<keyword evidence="1" id="KW-0812">Transmembrane</keyword>
<evidence type="ECO:0008006" key="4">
    <source>
        <dbReference type="Google" id="ProtNLM"/>
    </source>
</evidence>
<keyword evidence="3" id="KW-1185">Reference proteome</keyword>
<dbReference type="RefSeq" id="WP_077687601.1">
    <property type="nucleotide sequence ID" value="NZ_CP019606.1"/>
</dbReference>
<dbReference type="EMBL" id="CP019606">
    <property type="protein sequence ID" value="AQP49304.1"/>
    <property type="molecule type" value="Genomic_DNA"/>
</dbReference>
<sequence length="116" mass="13158">MTDPHQPSTPGIISAEEFHRVQQSPEFSRLRRTFRSFAFPMTAVFLAWYLAYVLASIFAKDLMMTKVAGNMTVGLLFGIAQFASTFLITGLYIWYSTKKVDPIAEKLRDELEASAR</sequence>
<dbReference type="PANTHER" id="PTHR38441:SF1">
    <property type="entry name" value="MEMBRANE PROTEIN"/>
    <property type="match status" value="1"/>
</dbReference>
<accession>A0A1Q2CT62</accession>
<proteinExistence type="predicted"/>
<dbReference type="KEGG" id="tes:BW730_09735"/>
<protein>
    <recommendedName>
        <fullName evidence="4">Clumping factor B</fullName>
    </recommendedName>
</protein>
<evidence type="ECO:0000313" key="2">
    <source>
        <dbReference type="EMBL" id="AQP49304.1"/>
    </source>
</evidence>